<dbReference type="Gene3D" id="1.10.8.60">
    <property type="match status" value="2"/>
</dbReference>
<feature type="domain" description="AAA+ ATPase" evidence="7">
    <location>
        <begin position="251"/>
        <end position="394"/>
    </location>
</feature>
<dbReference type="Gene3D" id="3.40.50.300">
    <property type="entry name" value="P-loop containing nucleotide triphosphate hydrolases"/>
    <property type="match status" value="2"/>
</dbReference>
<keyword evidence="5" id="KW-0067">ATP-binding</keyword>
<dbReference type="Gramene" id="rna-AYBTSS11_LOCUS19896">
    <property type="protein sequence ID" value="CAJ1963662.1"/>
    <property type="gene ID" value="gene-AYBTSS11_LOCUS19896"/>
</dbReference>
<name>A0AA86T224_9FABA</name>
<evidence type="ECO:0000313" key="8">
    <source>
        <dbReference type="EMBL" id="CAJ1963662.1"/>
    </source>
</evidence>
<comment type="similarity">
    <text evidence="2">Belongs to the AAA ATPase family.</text>
</comment>
<evidence type="ECO:0000256" key="2">
    <source>
        <dbReference type="ARBA" id="ARBA00006914"/>
    </source>
</evidence>
<keyword evidence="9" id="KW-1185">Reference proteome</keyword>
<dbReference type="GO" id="GO:0005737">
    <property type="term" value="C:cytoplasm"/>
    <property type="evidence" value="ECO:0007669"/>
    <property type="project" value="UniProtKB-SubCell"/>
</dbReference>
<dbReference type="PROSITE" id="PS00674">
    <property type="entry name" value="AAA"/>
    <property type="match status" value="1"/>
</dbReference>
<dbReference type="InterPro" id="IPR003960">
    <property type="entry name" value="ATPase_AAA_CS"/>
</dbReference>
<accession>A0AA86T224</accession>
<reference evidence="8" key="1">
    <citation type="submission" date="2023-10" db="EMBL/GenBank/DDBJ databases">
        <authorList>
            <person name="Domelevo Entfellner J.-B."/>
        </authorList>
    </citation>
    <scope>NUCLEOTIDE SEQUENCE</scope>
</reference>
<keyword evidence="4" id="KW-0547">Nucleotide-binding</keyword>
<dbReference type="InterPro" id="IPR055278">
    <property type="entry name" value="CDC48c"/>
</dbReference>
<evidence type="ECO:0000313" key="9">
    <source>
        <dbReference type="Proteomes" id="UP001189624"/>
    </source>
</evidence>
<dbReference type="GO" id="GO:0016887">
    <property type="term" value="F:ATP hydrolysis activity"/>
    <property type="evidence" value="ECO:0007669"/>
    <property type="project" value="InterPro"/>
</dbReference>
<dbReference type="InterPro" id="IPR027417">
    <property type="entry name" value="P-loop_NTPase"/>
</dbReference>
<gene>
    <name evidence="8" type="ORF">AYBTSS11_LOCUS19896</name>
</gene>
<dbReference type="SUPFAM" id="SSF52540">
    <property type="entry name" value="P-loop containing nucleoside triphosphate hydrolases"/>
    <property type="match status" value="2"/>
</dbReference>
<comment type="subcellular location">
    <subcellularLocation>
        <location evidence="1">Cytoplasm</location>
    </subcellularLocation>
</comment>
<dbReference type="InterPro" id="IPR003593">
    <property type="entry name" value="AAA+_ATPase"/>
</dbReference>
<keyword evidence="3" id="KW-0963">Cytoplasm</keyword>
<evidence type="ECO:0000256" key="4">
    <source>
        <dbReference type="ARBA" id="ARBA00022741"/>
    </source>
</evidence>
<evidence type="ECO:0000256" key="5">
    <source>
        <dbReference type="ARBA" id="ARBA00022840"/>
    </source>
</evidence>
<sequence length="782" mass="87194">MGRRIGGGRSLQQTLRRRIEACKTIYPTAEKIAHHLRLTYSDYRRTKHQTLVRFVQEALHSTTKLNHTPTPNRTHDDDGESQSTSRKRRKKIDEGGERLQTMEALLHVGGRVQIPSSSSSVLESDDEETLSMSEDAIYGDKVEPGFDLMKTMLRMSYTPKKVLGEEKNVELEVGNSSKGTAASAPVNEETGNSSKVTFVNEERNSVLNDEVKRNDGPRFKDLGGMKEVLKKLRRMILPLFLPHTLLQVKVMNGGILLHGPSGCGKTTLANAIANVTGLPFYQISATEVVSGVSGASEEYIRELFVKAQRTAPSIIFIDEIDVISSKRDNLQSGMERRIVSQLMTCMDQLNNPADSENSHGYVLVIGATNRLDAVDPNLRRPGRFKDEIMITNPDESARKEILSLLTSHIRFDGSFDIQKIARVTSGFVGADLRALVEGAYILAIERNFDEKISELSQNLNEDAEYGWRTEDWSAEGVDIVIKMSDFEETIKMMQPSLKRKGFSTLPDVKWEDVGGFELLRKEFELYITRRIKYPESYETLGVAIETGFLLYGPPGCGKTLIAKAVANEAGASFIYIKGAELLNKYVGESELAVRSLFDRARTCAPCIIFFDEFDALATKRGTEGSWVTERLLNQLLLELDGAEQRRGVFVIGATNRPDVIDHAVLRPGRFGKLVYVPLPSPDQRVLILKAIARKMNIDASVDLSAIARSEACENMSGADLAALMNEASIAALEDTTQDEFNKIIKSKHFEIALSKVSRSVSDKQKQYYEQLSENLKACAKMR</sequence>
<dbReference type="AlphaFoldDB" id="A0AA86T224"/>
<dbReference type="GO" id="GO:0005524">
    <property type="term" value="F:ATP binding"/>
    <property type="evidence" value="ECO:0007669"/>
    <property type="project" value="UniProtKB-KW"/>
</dbReference>
<dbReference type="InterPro" id="IPR041569">
    <property type="entry name" value="AAA_lid_3"/>
</dbReference>
<feature type="compositionally biased region" description="Polar residues" evidence="6">
    <location>
        <begin position="62"/>
        <end position="72"/>
    </location>
</feature>
<feature type="region of interest" description="Disordered" evidence="6">
    <location>
        <begin position="173"/>
        <end position="193"/>
    </location>
</feature>
<protein>
    <recommendedName>
        <fullName evidence="7">AAA+ ATPase domain-containing protein</fullName>
    </recommendedName>
</protein>
<dbReference type="Proteomes" id="UP001189624">
    <property type="component" value="Chromosome 6"/>
</dbReference>
<evidence type="ECO:0000259" key="7">
    <source>
        <dbReference type="SMART" id="SM00382"/>
    </source>
</evidence>
<dbReference type="PANTHER" id="PTHR48470:SF1">
    <property type="entry name" value="CELL DIVISION CONTROL PROTEIN 48 C ISOFORM 1"/>
    <property type="match status" value="1"/>
</dbReference>
<dbReference type="EMBL" id="OY731403">
    <property type="protein sequence ID" value="CAJ1963662.1"/>
    <property type="molecule type" value="Genomic_DNA"/>
</dbReference>
<evidence type="ECO:0000256" key="6">
    <source>
        <dbReference type="SAM" id="MobiDB-lite"/>
    </source>
</evidence>
<dbReference type="Pfam" id="PF00004">
    <property type="entry name" value="AAA"/>
    <property type="match status" value="2"/>
</dbReference>
<feature type="region of interest" description="Disordered" evidence="6">
    <location>
        <begin position="62"/>
        <end position="97"/>
    </location>
</feature>
<feature type="domain" description="AAA+ ATPase" evidence="7">
    <location>
        <begin position="544"/>
        <end position="680"/>
    </location>
</feature>
<dbReference type="Pfam" id="PF17862">
    <property type="entry name" value="AAA_lid_3"/>
    <property type="match status" value="2"/>
</dbReference>
<dbReference type="PANTHER" id="PTHR48470">
    <property type="entry name" value="CELL DIVISION CONTROL PROTEIN 48 C ISOFORM 1"/>
    <property type="match status" value="1"/>
</dbReference>
<dbReference type="FunFam" id="3.40.50.300:FF:000365">
    <property type="entry name" value="Ribosome biogenesis ATPase RIX7"/>
    <property type="match status" value="1"/>
</dbReference>
<organism evidence="8 9">
    <name type="scientific">Sphenostylis stenocarpa</name>
    <dbReference type="NCBI Taxonomy" id="92480"/>
    <lineage>
        <taxon>Eukaryota</taxon>
        <taxon>Viridiplantae</taxon>
        <taxon>Streptophyta</taxon>
        <taxon>Embryophyta</taxon>
        <taxon>Tracheophyta</taxon>
        <taxon>Spermatophyta</taxon>
        <taxon>Magnoliopsida</taxon>
        <taxon>eudicotyledons</taxon>
        <taxon>Gunneridae</taxon>
        <taxon>Pentapetalae</taxon>
        <taxon>rosids</taxon>
        <taxon>fabids</taxon>
        <taxon>Fabales</taxon>
        <taxon>Fabaceae</taxon>
        <taxon>Papilionoideae</taxon>
        <taxon>50 kb inversion clade</taxon>
        <taxon>NPAAA clade</taxon>
        <taxon>indigoferoid/millettioid clade</taxon>
        <taxon>Phaseoleae</taxon>
        <taxon>Sphenostylis</taxon>
    </lineage>
</organism>
<dbReference type="FunFam" id="3.40.50.300:FF:000567">
    <property type="entry name" value="ATPase, AAA family protein"/>
    <property type="match status" value="1"/>
</dbReference>
<evidence type="ECO:0000256" key="3">
    <source>
        <dbReference type="ARBA" id="ARBA00022490"/>
    </source>
</evidence>
<evidence type="ECO:0000256" key="1">
    <source>
        <dbReference type="ARBA" id="ARBA00004496"/>
    </source>
</evidence>
<proteinExistence type="inferred from homology"/>
<dbReference type="SMART" id="SM00382">
    <property type="entry name" value="AAA"/>
    <property type="match status" value="2"/>
</dbReference>
<dbReference type="InterPro" id="IPR003959">
    <property type="entry name" value="ATPase_AAA_core"/>
</dbReference>